<accession>A0A2X0LYY2</accession>
<keyword evidence="3" id="KW-1185">Reference proteome</keyword>
<proteinExistence type="predicted"/>
<dbReference type="Proteomes" id="UP000249464">
    <property type="component" value="Unassembled WGS sequence"/>
</dbReference>
<protein>
    <submittedName>
        <fullName evidence="2">BQ5605_C002g01493 protein</fullName>
    </submittedName>
</protein>
<organism evidence="2 3">
    <name type="scientific">Microbotryum silenes-dioicae</name>
    <dbReference type="NCBI Taxonomy" id="796604"/>
    <lineage>
        <taxon>Eukaryota</taxon>
        <taxon>Fungi</taxon>
        <taxon>Dikarya</taxon>
        <taxon>Basidiomycota</taxon>
        <taxon>Pucciniomycotina</taxon>
        <taxon>Microbotryomycetes</taxon>
        <taxon>Microbotryales</taxon>
        <taxon>Microbotryaceae</taxon>
        <taxon>Microbotryum</taxon>
    </lineage>
</organism>
<sequence>MYCPCQSRSLLTVFAFCGGSPNLAELDKCRPMIVKQSRIQKMLGWLINESKNSAHSAVSSDGDCTARSTQFRPGRVRSTRALQLLRRFQLPLRLRLPSGLLPKYRIDKSRMETDKPTYVIPTGDAPSSLWEPSDELVLLKLWPHLDPFGLVGFCVEHDLKISPDEQVKHLFNLYDSDFDATRLAHSSSRTCSADEEVFRQLAFRVPNKKVARIAAALLEIDIYKATTEAEKHINRILAELQSVGDKIYGTTAQMLDMRNEIRGYVNAFGMYTLFVTVNLADLHSPTSFSTKQVPFRPTTKSHLIMGCNALPTRWTHSPRLAEPGRLAPKSLPEVPISQRQLKPLLKADFGERAMWVPNADDHMRTQTRPDAPCDMGDVE</sequence>
<gene>
    <name evidence="2" type="primary">BQ5605_C002g01493</name>
    <name evidence="2" type="ORF">BQ5605_C002G01493</name>
</gene>
<name>A0A2X0LYY2_9BASI</name>
<dbReference type="InterPro" id="IPR025476">
    <property type="entry name" value="Helitron_helicase-like"/>
</dbReference>
<evidence type="ECO:0000313" key="2">
    <source>
        <dbReference type="EMBL" id="SGY33408.1"/>
    </source>
</evidence>
<dbReference type="Pfam" id="PF14214">
    <property type="entry name" value="Helitron_like_N"/>
    <property type="match status" value="1"/>
</dbReference>
<dbReference type="AlphaFoldDB" id="A0A2X0LYY2"/>
<evidence type="ECO:0000313" key="3">
    <source>
        <dbReference type="Proteomes" id="UP000249464"/>
    </source>
</evidence>
<evidence type="ECO:0000259" key="1">
    <source>
        <dbReference type="Pfam" id="PF14214"/>
    </source>
</evidence>
<reference evidence="2 3" key="1">
    <citation type="submission" date="2016-11" db="EMBL/GenBank/DDBJ databases">
        <authorList>
            <person name="Jaros S."/>
            <person name="Januszkiewicz K."/>
            <person name="Wedrychowicz H."/>
        </authorList>
    </citation>
    <scope>NUCLEOTIDE SEQUENCE [LARGE SCALE GENOMIC DNA]</scope>
</reference>
<feature type="domain" description="Helitron helicase-like" evidence="1">
    <location>
        <begin position="221"/>
        <end position="286"/>
    </location>
</feature>
<dbReference type="EMBL" id="FQNC01000041">
    <property type="protein sequence ID" value="SGY33408.1"/>
    <property type="molecule type" value="Genomic_DNA"/>
</dbReference>